<feature type="domain" description="Armadillo-like repeats" evidence="1">
    <location>
        <begin position="20"/>
        <end position="110"/>
    </location>
</feature>
<keyword evidence="3" id="KW-1185">Reference proteome</keyword>
<dbReference type="EMBL" id="JAXIOK010000020">
    <property type="protein sequence ID" value="KAK4746868.1"/>
    <property type="molecule type" value="Genomic_DNA"/>
</dbReference>
<proteinExistence type="predicted"/>
<sequence length="117" mass="13670">MLHSCRCLFRFDKKLCDIQTGFCMDEILHRYIRVAMNKKQFNPELISNLILVRKASMLEDAQVAEIFNEISRPIVHEKGPVVMDISGYSEKGFKRKLAIQALFRKVFYLSKSAVRRT</sequence>
<dbReference type="GO" id="GO:0009941">
    <property type="term" value="C:chloroplast envelope"/>
    <property type="evidence" value="ECO:0007669"/>
    <property type="project" value="TreeGrafter"/>
</dbReference>
<gene>
    <name evidence="2" type="ORF">SAY87_025905</name>
</gene>
<protein>
    <recommendedName>
        <fullName evidence="1">Armadillo-like repeats domain-containing protein</fullName>
    </recommendedName>
</protein>
<dbReference type="InterPro" id="IPR055241">
    <property type="entry name" value="Armadillo_rpt_dom"/>
</dbReference>
<dbReference type="GO" id="GO:0009535">
    <property type="term" value="C:chloroplast thylakoid membrane"/>
    <property type="evidence" value="ECO:0007669"/>
    <property type="project" value="TreeGrafter"/>
</dbReference>
<evidence type="ECO:0000313" key="2">
    <source>
        <dbReference type="EMBL" id="KAK4746868.1"/>
    </source>
</evidence>
<comment type="caution">
    <text evidence="2">The sequence shown here is derived from an EMBL/GenBank/DDBJ whole genome shotgun (WGS) entry which is preliminary data.</text>
</comment>
<reference evidence="2 3" key="1">
    <citation type="journal article" date="2023" name="Hortic Res">
        <title>Pangenome of water caltrop reveals structural variations and asymmetric subgenome divergence after allopolyploidization.</title>
        <authorList>
            <person name="Zhang X."/>
            <person name="Chen Y."/>
            <person name="Wang L."/>
            <person name="Yuan Y."/>
            <person name="Fang M."/>
            <person name="Shi L."/>
            <person name="Lu R."/>
            <person name="Comes H.P."/>
            <person name="Ma Y."/>
            <person name="Chen Y."/>
            <person name="Huang G."/>
            <person name="Zhou Y."/>
            <person name="Zheng Z."/>
            <person name="Qiu Y."/>
        </authorList>
    </citation>
    <scope>NUCLEOTIDE SEQUENCE [LARGE SCALE GENOMIC DNA]</scope>
    <source>
        <tissue evidence="2">Roots</tissue>
    </source>
</reference>
<evidence type="ECO:0000259" key="1">
    <source>
        <dbReference type="Pfam" id="PF22915"/>
    </source>
</evidence>
<organism evidence="2 3">
    <name type="scientific">Trapa incisa</name>
    <dbReference type="NCBI Taxonomy" id="236973"/>
    <lineage>
        <taxon>Eukaryota</taxon>
        <taxon>Viridiplantae</taxon>
        <taxon>Streptophyta</taxon>
        <taxon>Embryophyta</taxon>
        <taxon>Tracheophyta</taxon>
        <taxon>Spermatophyta</taxon>
        <taxon>Magnoliopsida</taxon>
        <taxon>eudicotyledons</taxon>
        <taxon>Gunneridae</taxon>
        <taxon>Pentapetalae</taxon>
        <taxon>rosids</taxon>
        <taxon>malvids</taxon>
        <taxon>Myrtales</taxon>
        <taxon>Lythraceae</taxon>
        <taxon>Trapa</taxon>
    </lineage>
</organism>
<dbReference type="Pfam" id="PF22915">
    <property type="entry name" value="ARMH5"/>
    <property type="match status" value="1"/>
</dbReference>
<accession>A0AAN7GU34</accession>
<dbReference type="PANTHER" id="PTHR36793">
    <property type="entry name" value="RIBOSOMAL RNA SMALL SUBUNIT METHYLTRANSFERASE J"/>
    <property type="match status" value="1"/>
</dbReference>
<name>A0AAN7GU34_9MYRT</name>
<dbReference type="PANTHER" id="PTHR36793:SF1">
    <property type="entry name" value="RIBOSOMAL RNA SMALL SUBUNIT METHYLTRANSFERASE J"/>
    <property type="match status" value="1"/>
</dbReference>
<evidence type="ECO:0000313" key="3">
    <source>
        <dbReference type="Proteomes" id="UP001345219"/>
    </source>
</evidence>
<dbReference type="Proteomes" id="UP001345219">
    <property type="component" value="Chromosome 20"/>
</dbReference>
<dbReference type="AlphaFoldDB" id="A0AAN7GU34"/>